<name>A0A9D9IWN4_9BACT</name>
<dbReference type="InterPro" id="IPR046697">
    <property type="entry name" value="DUF6567"/>
</dbReference>
<dbReference type="Pfam" id="PF20205">
    <property type="entry name" value="DUF6567"/>
    <property type="match status" value="1"/>
</dbReference>
<proteinExistence type="predicted"/>
<keyword evidence="1" id="KW-0732">Signal</keyword>
<dbReference type="AlphaFoldDB" id="A0A9D9IWN4"/>
<protein>
    <recommendedName>
        <fullName evidence="4">Lipoprotein</fullName>
    </recommendedName>
</protein>
<dbReference type="EMBL" id="JADILW010000038">
    <property type="protein sequence ID" value="MBO8479967.1"/>
    <property type="molecule type" value="Genomic_DNA"/>
</dbReference>
<evidence type="ECO:0000313" key="2">
    <source>
        <dbReference type="EMBL" id="MBO8479967.1"/>
    </source>
</evidence>
<evidence type="ECO:0008006" key="4">
    <source>
        <dbReference type="Google" id="ProtNLM"/>
    </source>
</evidence>
<organism evidence="2 3">
    <name type="scientific">Candidatus Cryptobacteroides avistercoris</name>
    <dbReference type="NCBI Taxonomy" id="2840758"/>
    <lineage>
        <taxon>Bacteria</taxon>
        <taxon>Pseudomonadati</taxon>
        <taxon>Bacteroidota</taxon>
        <taxon>Bacteroidia</taxon>
        <taxon>Bacteroidales</taxon>
        <taxon>Candidatus Cryptobacteroides</taxon>
    </lineage>
</organism>
<comment type="caution">
    <text evidence="2">The sequence shown here is derived from an EMBL/GenBank/DDBJ whole genome shotgun (WGS) entry which is preliminary data.</text>
</comment>
<feature type="signal peptide" evidence="1">
    <location>
        <begin position="1"/>
        <end position="21"/>
    </location>
</feature>
<dbReference type="PROSITE" id="PS51257">
    <property type="entry name" value="PROKAR_LIPOPROTEIN"/>
    <property type="match status" value="1"/>
</dbReference>
<sequence length="122" mass="13493">MRCLKMLVIAAVLMFGLTSCGVTNHMISNYNVSQTQLVLSKDNFRVIGDVEGRARATYVFGIGGLSRKAVRENAIADMYRNARLTGAQAVNNITTTVKVRSYPFVMEYEFIASGQIIEFTGE</sequence>
<feature type="chain" id="PRO_5038693875" description="Lipoprotein" evidence="1">
    <location>
        <begin position="22"/>
        <end position="122"/>
    </location>
</feature>
<reference evidence="2" key="2">
    <citation type="journal article" date="2021" name="PeerJ">
        <title>Extensive microbial diversity within the chicken gut microbiome revealed by metagenomics and culture.</title>
        <authorList>
            <person name="Gilroy R."/>
            <person name="Ravi A."/>
            <person name="Getino M."/>
            <person name="Pursley I."/>
            <person name="Horton D.L."/>
            <person name="Alikhan N.F."/>
            <person name="Baker D."/>
            <person name="Gharbi K."/>
            <person name="Hall N."/>
            <person name="Watson M."/>
            <person name="Adriaenssens E.M."/>
            <person name="Foster-Nyarko E."/>
            <person name="Jarju S."/>
            <person name="Secka A."/>
            <person name="Antonio M."/>
            <person name="Oren A."/>
            <person name="Chaudhuri R.R."/>
            <person name="La Ragione R."/>
            <person name="Hildebrand F."/>
            <person name="Pallen M.J."/>
        </authorList>
    </citation>
    <scope>NUCLEOTIDE SEQUENCE</scope>
    <source>
        <strain evidence="2">B3-1481</strain>
    </source>
</reference>
<gene>
    <name evidence="2" type="ORF">IAB76_02500</name>
</gene>
<evidence type="ECO:0000313" key="3">
    <source>
        <dbReference type="Proteomes" id="UP000823769"/>
    </source>
</evidence>
<dbReference type="Proteomes" id="UP000823769">
    <property type="component" value="Unassembled WGS sequence"/>
</dbReference>
<evidence type="ECO:0000256" key="1">
    <source>
        <dbReference type="SAM" id="SignalP"/>
    </source>
</evidence>
<reference evidence="2" key="1">
    <citation type="submission" date="2020-10" db="EMBL/GenBank/DDBJ databases">
        <authorList>
            <person name="Gilroy R."/>
        </authorList>
    </citation>
    <scope>NUCLEOTIDE SEQUENCE</scope>
    <source>
        <strain evidence="2">B3-1481</strain>
    </source>
</reference>
<accession>A0A9D9IWN4</accession>